<dbReference type="GO" id="GO:0005524">
    <property type="term" value="F:ATP binding"/>
    <property type="evidence" value="ECO:0007669"/>
    <property type="project" value="UniProtKB-KW"/>
</dbReference>
<dbReference type="Pfam" id="PF00012">
    <property type="entry name" value="HSP70"/>
    <property type="match status" value="1"/>
</dbReference>
<gene>
    <name evidence="3" type="ORF">TSUD_172570</name>
</gene>
<dbReference type="FunFam" id="3.30.30.30:FF:000001">
    <property type="entry name" value="heat shock 70 kDa protein-like"/>
    <property type="match status" value="1"/>
</dbReference>
<evidence type="ECO:0000313" key="3">
    <source>
        <dbReference type="EMBL" id="GAU23229.1"/>
    </source>
</evidence>
<keyword evidence="1" id="KW-0547">Nucleotide-binding</keyword>
<dbReference type="GO" id="GO:0140662">
    <property type="term" value="F:ATP-dependent protein folding chaperone"/>
    <property type="evidence" value="ECO:0007669"/>
    <property type="project" value="InterPro"/>
</dbReference>
<reference evidence="4" key="1">
    <citation type="journal article" date="2017" name="Front. Plant Sci.">
        <title>Climate Clever Clovers: New Paradigm to Reduce the Environmental Footprint of Ruminants by Breeding Low Methanogenic Forages Utilizing Haplotype Variation.</title>
        <authorList>
            <person name="Kaur P."/>
            <person name="Appels R."/>
            <person name="Bayer P.E."/>
            <person name="Keeble-Gagnere G."/>
            <person name="Wang J."/>
            <person name="Hirakawa H."/>
            <person name="Shirasawa K."/>
            <person name="Vercoe P."/>
            <person name="Stefanova K."/>
            <person name="Durmic Z."/>
            <person name="Nichols P."/>
            <person name="Revell C."/>
            <person name="Isobe S.N."/>
            <person name="Edwards D."/>
            <person name="Erskine W."/>
        </authorList>
    </citation>
    <scope>NUCLEOTIDE SEQUENCE [LARGE SCALE GENOMIC DNA]</scope>
    <source>
        <strain evidence="4">cv. Daliak</strain>
    </source>
</reference>
<organism evidence="3 4">
    <name type="scientific">Trifolium subterraneum</name>
    <name type="common">Subterranean clover</name>
    <dbReference type="NCBI Taxonomy" id="3900"/>
    <lineage>
        <taxon>Eukaryota</taxon>
        <taxon>Viridiplantae</taxon>
        <taxon>Streptophyta</taxon>
        <taxon>Embryophyta</taxon>
        <taxon>Tracheophyta</taxon>
        <taxon>Spermatophyta</taxon>
        <taxon>Magnoliopsida</taxon>
        <taxon>eudicotyledons</taxon>
        <taxon>Gunneridae</taxon>
        <taxon>Pentapetalae</taxon>
        <taxon>rosids</taxon>
        <taxon>fabids</taxon>
        <taxon>Fabales</taxon>
        <taxon>Fabaceae</taxon>
        <taxon>Papilionoideae</taxon>
        <taxon>50 kb inversion clade</taxon>
        <taxon>NPAAA clade</taxon>
        <taxon>Hologalegina</taxon>
        <taxon>IRL clade</taxon>
        <taxon>Trifolieae</taxon>
        <taxon>Trifolium</taxon>
    </lineage>
</organism>
<dbReference type="PROSITE" id="PS00297">
    <property type="entry name" value="HSP70_1"/>
    <property type="match status" value="1"/>
</dbReference>
<dbReference type="OrthoDB" id="3789372at2759"/>
<evidence type="ECO:0000256" key="1">
    <source>
        <dbReference type="ARBA" id="ARBA00022741"/>
    </source>
</evidence>
<dbReference type="Proteomes" id="UP000242715">
    <property type="component" value="Unassembled WGS sequence"/>
</dbReference>
<dbReference type="Gene3D" id="3.30.420.40">
    <property type="match status" value="1"/>
</dbReference>
<proteinExistence type="predicted"/>
<accession>A0A2Z6MW37</accession>
<evidence type="ECO:0000256" key="2">
    <source>
        <dbReference type="ARBA" id="ARBA00022840"/>
    </source>
</evidence>
<dbReference type="SUPFAM" id="SSF53067">
    <property type="entry name" value="Actin-like ATPase domain"/>
    <property type="match status" value="1"/>
</dbReference>
<dbReference type="InterPro" id="IPR043129">
    <property type="entry name" value="ATPase_NBD"/>
</dbReference>
<keyword evidence="4" id="KW-1185">Reference proteome</keyword>
<dbReference type="InterPro" id="IPR018181">
    <property type="entry name" value="Heat_shock_70_CS"/>
</dbReference>
<keyword evidence="2" id="KW-0067">ATP-binding</keyword>
<evidence type="ECO:0000313" key="4">
    <source>
        <dbReference type="Proteomes" id="UP000242715"/>
    </source>
</evidence>
<dbReference type="AlphaFoldDB" id="A0A2Z6MW37"/>
<sequence length="161" mass="17975">MAKKHEGCAVGIDLGTTYSCVAVWLDEHNRVEIIHNDQGNKTTPSFVAFTNDQRLVGDAAKNQAASNQKNTVFDAKRLIGRKFSDSVVQNDILLWPFKVIDGVNDKPMVVVKYKGHEKKLCAEEISYMILTKMKEFADKYLESPVKNAVVTMPAYRGVHGS</sequence>
<dbReference type="EMBL" id="DF973265">
    <property type="protein sequence ID" value="GAU23229.1"/>
    <property type="molecule type" value="Genomic_DNA"/>
</dbReference>
<dbReference type="PRINTS" id="PR00301">
    <property type="entry name" value="HEATSHOCK70"/>
</dbReference>
<protein>
    <submittedName>
        <fullName evidence="3">Uncharacterized protein</fullName>
    </submittedName>
</protein>
<name>A0A2Z6MW37_TRISU</name>
<dbReference type="InterPro" id="IPR013126">
    <property type="entry name" value="Hsp_70_fam"/>
</dbReference>
<dbReference type="PANTHER" id="PTHR19375">
    <property type="entry name" value="HEAT SHOCK PROTEIN 70KDA"/>
    <property type="match status" value="1"/>
</dbReference>